<evidence type="ECO:0000256" key="2">
    <source>
        <dbReference type="SAM" id="SignalP"/>
    </source>
</evidence>
<accession>A0A1C6YDV9</accession>
<feature type="transmembrane region" description="Helical" evidence="1">
    <location>
        <begin position="114"/>
        <end position="133"/>
    </location>
</feature>
<evidence type="ECO:0000256" key="1">
    <source>
        <dbReference type="SAM" id="Phobius"/>
    </source>
</evidence>
<evidence type="ECO:0000313" key="3">
    <source>
        <dbReference type="EMBL" id="SCM21545.1"/>
    </source>
</evidence>
<dbReference type="AlphaFoldDB" id="A0A1C6YDV9"/>
<evidence type="ECO:0008006" key="5">
    <source>
        <dbReference type="Google" id="ProtNLM"/>
    </source>
</evidence>
<keyword evidence="2" id="KW-0732">Signal</keyword>
<keyword evidence="1" id="KW-1133">Transmembrane helix</keyword>
<dbReference type="Proteomes" id="UP000507163">
    <property type="component" value="Chromosome 8"/>
</dbReference>
<feature type="chain" id="PRO_5008751336" description="Fam-b protein" evidence="2">
    <location>
        <begin position="22"/>
        <end position="164"/>
    </location>
</feature>
<dbReference type="EMBL" id="LT608174">
    <property type="protein sequence ID" value="SCM21545.1"/>
    <property type="molecule type" value="Genomic_DNA"/>
</dbReference>
<name>A0A1C6YDV9_PLACU</name>
<reference evidence="3 4" key="1">
    <citation type="submission" date="2016-08" db="EMBL/GenBank/DDBJ databases">
        <authorList>
            <consortium name="Pathogen Informatics"/>
        </authorList>
    </citation>
    <scope>NUCLEOTIDE SEQUENCE [LARGE SCALE GENOMIC DNA]</scope>
    <source>
        <strain evidence="3 4">AJ</strain>
    </source>
</reference>
<proteinExistence type="predicted"/>
<organism evidence="3 4">
    <name type="scientific">Plasmodium chabaudi chabaudi</name>
    <dbReference type="NCBI Taxonomy" id="31271"/>
    <lineage>
        <taxon>Eukaryota</taxon>
        <taxon>Sar</taxon>
        <taxon>Alveolata</taxon>
        <taxon>Apicomplexa</taxon>
        <taxon>Aconoidasida</taxon>
        <taxon>Haemosporida</taxon>
        <taxon>Plasmodiidae</taxon>
        <taxon>Plasmodium</taxon>
        <taxon>Plasmodium (Vinckeia)</taxon>
    </lineage>
</organism>
<gene>
    <name evidence="3" type="ORF">PCHAJ_000174100</name>
</gene>
<keyword evidence="1" id="KW-0472">Membrane</keyword>
<sequence length="164" mass="19299">MKIIKFFFLVMPFICWKCSYTYLNNSKPYGGAIVSCNYKNAYNEKKSLWDRLFKKTRRQYLNSSNIDTSNIVPGFKKIFDSNFLFGVDWKSHKDLIIRKLKALRTTKSNNTVKAITIFVASCITIATIMRSMIMLRNFFHNQYKDISKQEQLLLGRSENPHIEI</sequence>
<evidence type="ECO:0000313" key="4">
    <source>
        <dbReference type="Proteomes" id="UP000507163"/>
    </source>
</evidence>
<feature type="signal peptide" evidence="2">
    <location>
        <begin position="1"/>
        <end position="21"/>
    </location>
</feature>
<protein>
    <recommendedName>
        <fullName evidence="5">Fam-b protein</fullName>
    </recommendedName>
</protein>
<keyword evidence="1" id="KW-0812">Transmembrane</keyword>